<evidence type="ECO:0000313" key="4">
    <source>
        <dbReference type="EMBL" id="MBN9645040.1"/>
    </source>
</evidence>
<proteinExistence type="inferred from homology"/>
<evidence type="ECO:0000256" key="1">
    <source>
        <dbReference type="ARBA" id="ARBA00006926"/>
    </source>
</evidence>
<dbReference type="PANTHER" id="PTHR11592">
    <property type="entry name" value="GLUTATHIONE PEROXIDASE"/>
    <property type="match status" value="1"/>
</dbReference>
<dbReference type="Gene3D" id="3.40.30.10">
    <property type="entry name" value="Glutaredoxin"/>
    <property type="match status" value="1"/>
</dbReference>
<comment type="similarity">
    <text evidence="1">Belongs to the glutathione peroxidase family.</text>
</comment>
<evidence type="ECO:0008006" key="6">
    <source>
        <dbReference type="Google" id="ProtNLM"/>
    </source>
</evidence>
<gene>
    <name evidence="4" type="ORF">JZY06_10540</name>
</gene>
<dbReference type="GO" id="GO:0034599">
    <property type="term" value="P:cellular response to oxidative stress"/>
    <property type="evidence" value="ECO:0007669"/>
    <property type="project" value="TreeGrafter"/>
</dbReference>
<dbReference type="AlphaFoldDB" id="A0A939E144"/>
<dbReference type="PROSITE" id="PS51355">
    <property type="entry name" value="GLUTATHIONE_PEROXID_3"/>
    <property type="match status" value="1"/>
</dbReference>
<name>A0A939E144_9CORY</name>
<sequence length="175" mass="19736">MEHQLPESIYDITVTDIDGEQLDIADWEGHVIYFVLTTTSGEEVRQLNDLQDIFDEFMMRGFFVVAIPTRHFGGEPQDAEEIAEIMREDHDVSFPILAPTETTGDTCSSLVRWLTDQATVLAQHSPSLAFPGPVRQPFEKFIIGDDGRLLARFSGHTEPDHDSLLELVESHLPVQ</sequence>
<dbReference type="PIRSF" id="PIRSF000303">
    <property type="entry name" value="Glutathion_perox"/>
    <property type="match status" value="1"/>
</dbReference>
<organism evidence="4 5">
    <name type="scientific">Corynebacterium mendelii</name>
    <dbReference type="NCBI Taxonomy" id="2765362"/>
    <lineage>
        <taxon>Bacteria</taxon>
        <taxon>Bacillati</taxon>
        <taxon>Actinomycetota</taxon>
        <taxon>Actinomycetes</taxon>
        <taxon>Mycobacteriales</taxon>
        <taxon>Corynebacteriaceae</taxon>
        <taxon>Corynebacterium</taxon>
    </lineage>
</organism>
<dbReference type="SUPFAM" id="SSF52833">
    <property type="entry name" value="Thioredoxin-like"/>
    <property type="match status" value="1"/>
</dbReference>
<keyword evidence="3" id="KW-0560">Oxidoreductase</keyword>
<dbReference type="InterPro" id="IPR000889">
    <property type="entry name" value="Glutathione_peroxidase"/>
</dbReference>
<dbReference type="Pfam" id="PF00255">
    <property type="entry name" value="GSHPx"/>
    <property type="match status" value="1"/>
</dbReference>
<evidence type="ECO:0000313" key="5">
    <source>
        <dbReference type="Proteomes" id="UP000664332"/>
    </source>
</evidence>
<dbReference type="EMBL" id="JAFLEQ010000017">
    <property type="protein sequence ID" value="MBN9645040.1"/>
    <property type="molecule type" value="Genomic_DNA"/>
</dbReference>
<dbReference type="PANTHER" id="PTHR11592:SF78">
    <property type="entry name" value="GLUTATHIONE PEROXIDASE"/>
    <property type="match status" value="1"/>
</dbReference>
<dbReference type="Proteomes" id="UP000664332">
    <property type="component" value="Unassembled WGS sequence"/>
</dbReference>
<protein>
    <recommendedName>
        <fullName evidence="6">Glutathione peroxidase</fullName>
    </recommendedName>
</protein>
<keyword evidence="5" id="KW-1185">Reference proteome</keyword>
<reference evidence="4" key="1">
    <citation type="submission" date="2021-03" db="EMBL/GenBank/DDBJ databases">
        <authorList>
            <person name="Sun Q."/>
        </authorList>
    </citation>
    <scope>NUCLEOTIDE SEQUENCE</scope>
    <source>
        <strain evidence="4">CCM 8862</strain>
    </source>
</reference>
<dbReference type="RefSeq" id="WP_207279526.1">
    <property type="nucleotide sequence ID" value="NZ_JAFLEQ010000017.1"/>
</dbReference>
<dbReference type="InterPro" id="IPR036249">
    <property type="entry name" value="Thioredoxin-like_sf"/>
</dbReference>
<evidence type="ECO:0000256" key="3">
    <source>
        <dbReference type="ARBA" id="ARBA00023002"/>
    </source>
</evidence>
<keyword evidence="2" id="KW-0575">Peroxidase</keyword>
<evidence type="ECO:0000256" key="2">
    <source>
        <dbReference type="ARBA" id="ARBA00022559"/>
    </source>
</evidence>
<dbReference type="GO" id="GO:0004601">
    <property type="term" value="F:peroxidase activity"/>
    <property type="evidence" value="ECO:0007669"/>
    <property type="project" value="UniProtKB-KW"/>
</dbReference>
<comment type="caution">
    <text evidence="4">The sequence shown here is derived from an EMBL/GenBank/DDBJ whole genome shotgun (WGS) entry which is preliminary data.</text>
</comment>
<accession>A0A939E144</accession>